<reference evidence="2" key="1">
    <citation type="submission" date="2021-03" db="EMBL/GenBank/DDBJ databases">
        <title>Genomic Encyclopedia of Type Strains, Phase IV (KMG-IV): sequencing the most valuable type-strain genomes for metagenomic binning, comparative biology and taxonomic classification.</title>
        <authorList>
            <person name="Goeker M."/>
        </authorList>
    </citation>
    <scope>NUCLEOTIDE SEQUENCE</scope>
    <source>
        <strain evidence="2">DSM 107338</strain>
    </source>
</reference>
<dbReference type="OrthoDB" id="9801725at2"/>
<evidence type="ECO:0000313" key="3">
    <source>
        <dbReference type="Proteomes" id="UP001138793"/>
    </source>
</evidence>
<dbReference type="PROSITE" id="PS01314">
    <property type="entry name" value="UPF0047"/>
    <property type="match status" value="1"/>
</dbReference>
<dbReference type="SUPFAM" id="SSF111038">
    <property type="entry name" value="YjbQ-like"/>
    <property type="match status" value="1"/>
</dbReference>
<dbReference type="RefSeq" id="WP_149474873.1">
    <property type="nucleotide sequence ID" value="NZ_JAGGMB010000001.1"/>
</dbReference>
<dbReference type="InterPro" id="IPR035917">
    <property type="entry name" value="YjbQ-like_sf"/>
</dbReference>
<dbReference type="PANTHER" id="PTHR30615:SF8">
    <property type="entry name" value="UPF0047 PROTEIN C4A8.02C"/>
    <property type="match status" value="1"/>
</dbReference>
<dbReference type="Gene3D" id="2.60.120.460">
    <property type="entry name" value="YjbQ-like"/>
    <property type="match status" value="1"/>
</dbReference>
<dbReference type="PIRSF" id="PIRSF004681">
    <property type="entry name" value="UCP004681"/>
    <property type="match status" value="1"/>
</dbReference>
<accession>A0A9X0YS09</accession>
<sequence length="135" mass="15235">MSKKLHKFSIHTNEKQSFTNVDQYLEEALAESNVQDGIMFIFCPHTTAAITINENADPDVKTDLKLGLDETFPNKQEYIHMEGNSDGHMKSSVIGASETLIISEGQLVLGTWQSVYFCEFDGPRNRNFYVKIVEG</sequence>
<dbReference type="AlphaFoldDB" id="A0A9X0YS09"/>
<organism evidence="2 3">
    <name type="scientific">Oceanobacillus polygoni</name>
    <dbReference type="NCBI Taxonomy" id="1235259"/>
    <lineage>
        <taxon>Bacteria</taxon>
        <taxon>Bacillati</taxon>
        <taxon>Bacillota</taxon>
        <taxon>Bacilli</taxon>
        <taxon>Bacillales</taxon>
        <taxon>Bacillaceae</taxon>
        <taxon>Oceanobacillus</taxon>
    </lineage>
</organism>
<dbReference type="InterPro" id="IPR001602">
    <property type="entry name" value="UPF0047_YjbQ-like"/>
</dbReference>
<protein>
    <submittedName>
        <fullName evidence="2">Secondary thiamine-phosphate synthase enzyme</fullName>
    </submittedName>
</protein>
<comment type="similarity">
    <text evidence="1">Belongs to the UPF0047 family.</text>
</comment>
<comment type="caution">
    <text evidence="2">The sequence shown here is derived from an EMBL/GenBank/DDBJ whole genome shotgun (WGS) entry which is preliminary data.</text>
</comment>
<dbReference type="Proteomes" id="UP001138793">
    <property type="component" value="Unassembled WGS sequence"/>
</dbReference>
<dbReference type="NCBIfam" id="TIGR00149">
    <property type="entry name" value="TIGR00149_YjbQ"/>
    <property type="match status" value="1"/>
</dbReference>
<dbReference type="PANTHER" id="PTHR30615">
    <property type="entry name" value="UNCHARACTERIZED PROTEIN YJBQ-RELATED"/>
    <property type="match status" value="1"/>
</dbReference>
<dbReference type="EMBL" id="JAGGMB010000001">
    <property type="protein sequence ID" value="MBP2075916.1"/>
    <property type="molecule type" value="Genomic_DNA"/>
</dbReference>
<dbReference type="Pfam" id="PF01894">
    <property type="entry name" value="YjbQ"/>
    <property type="match status" value="1"/>
</dbReference>
<gene>
    <name evidence="2" type="ORF">J2Z64_000127</name>
</gene>
<name>A0A9X0YS09_9BACI</name>
<proteinExistence type="inferred from homology"/>
<keyword evidence="3" id="KW-1185">Reference proteome</keyword>
<evidence type="ECO:0000256" key="1">
    <source>
        <dbReference type="ARBA" id="ARBA00005534"/>
    </source>
</evidence>
<evidence type="ECO:0000313" key="2">
    <source>
        <dbReference type="EMBL" id="MBP2075916.1"/>
    </source>
</evidence>